<dbReference type="AlphaFoldDB" id="A0AAD3NDW6"/>
<gene>
    <name evidence="2" type="ORF">AKAME5_002247700</name>
</gene>
<proteinExistence type="predicted"/>
<evidence type="ECO:0000313" key="2">
    <source>
        <dbReference type="EMBL" id="GLD71156.1"/>
    </source>
</evidence>
<keyword evidence="1" id="KW-0853">WD repeat</keyword>
<protein>
    <submittedName>
        <fullName evidence="2">Neurobeachin isoform X1</fullName>
    </submittedName>
</protein>
<dbReference type="InterPro" id="IPR050865">
    <property type="entry name" value="BEACH_Domain"/>
</dbReference>
<dbReference type="GO" id="GO:0008104">
    <property type="term" value="P:intracellular protein localization"/>
    <property type="evidence" value="ECO:0007669"/>
    <property type="project" value="TreeGrafter"/>
</dbReference>
<sequence length="189" mass="21451">MVIHHRKEILTDQRELPGSEAPCPVAATSIPPGHSRDYVIATDCWFNRTHFDIPYSSILAKTETVSKTQLVPLTPGRLTQKAKCFSTRFRSPFSFFNFPGRSAAAIALPPIAKWPYQNGFTINTWFRQDPLNNINVDKDKPYLYCFRTSKGIGYSAHFVGNCLIVTSLKSKGKGFQHCVKYDFQPRKEC</sequence>
<dbReference type="EMBL" id="BRZM01000524">
    <property type="protein sequence ID" value="GLD71156.1"/>
    <property type="molecule type" value="Genomic_DNA"/>
</dbReference>
<dbReference type="Proteomes" id="UP001279410">
    <property type="component" value="Unassembled WGS sequence"/>
</dbReference>
<keyword evidence="3" id="KW-1185">Reference proteome</keyword>
<organism evidence="2 3">
    <name type="scientific">Lates japonicus</name>
    <name type="common">Japanese lates</name>
    <dbReference type="NCBI Taxonomy" id="270547"/>
    <lineage>
        <taxon>Eukaryota</taxon>
        <taxon>Metazoa</taxon>
        <taxon>Chordata</taxon>
        <taxon>Craniata</taxon>
        <taxon>Vertebrata</taxon>
        <taxon>Euteleostomi</taxon>
        <taxon>Actinopterygii</taxon>
        <taxon>Neopterygii</taxon>
        <taxon>Teleostei</taxon>
        <taxon>Neoteleostei</taxon>
        <taxon>Acanthomorphata</taxon>
        <taxon>Carangaria</taxon>
        <taxon>Carangaria incertae sedis</taxon>
        <taxon>Centropomidae</taxon>
        <taxon>Lates</taxon>
    </lineage>
</organism>
<name>A0AAD3NDW6_LATJO</name>
<dbReference type="InterPro" id="IPR013320">
    <property type="entry name" value="ConA-like_dom_sf"/>
</dbReference>
<dbReference type="GO" id="GO:0019901">
    <property type="term" value="F:protein kinase binding"/>
    <property type="evidence" value="ECO:0007669"/>
    <property type="project" value="TreeGrafter"/>
</dbReference>
<dbReference type="GO" id="GO:0005829">
    <property type="term" value="C:cytosol"/>
    <property type="evidence" value="ECO:0007669"/>
    <property type="project" value="TreeGrafter"/>
</dbReference>
<evidence type="ECO:0000256" key="1">
    <source>
        <dbReference type="ARBA" id="ARBA00022574"/>
    </source>
</evidence>
<dbReference type="SUPFAM" id="SSF49899">
    <property type="entry name" value="Concanavalin A-like lectins/glucanases"/>
    <property type="match status" value="1"/>
</dbReference>
<evidence type="ECO:0000313" key="3">
    <source>
        <dbReference type="Proteomes" id="UP001279410"/>
    </source>
</evidence>
<accession>A0AAD3NDW6</accession>
<reference evidence="2" key="1">
    <citation type="submission" date="2022-08" db="EMBL/GenBank/DDBJ databases">
        <title>Genome sequencing of akame (Lates japonicus).</title>
        <authorList>
            <person name="Hashiguchi Y."/>
            <person name="Takahashi H."/>
        </authorList>
    </citation>
    <scope>NUCLEOTIDE SEQUENCE</scope>
    <source>
        <strain evidence="2">Kochi</strain>
    </source>
</reference>
<dbReference type="PANTHER" id="PTHR13743:SF62">
    <property type="entry name" value="NEUROBEACHIN"/>
    <property type="match status" value="1"/>
</dbReference>
<comment type="caution">
    <text evidence="2">The sequence shown here is derived from an EMBL/GenBank/DDBJ whole genome shotgun (WGS) entry which is preliminary data.</text>
</comment>
<dbReference type="GO" id="GO:0016020">
    <property type="term" value="C:membrane"/>
    <property type="evidence" value="ECO:0007669"/>
    <property type="project" value="TreeGrafter"/>
</dbReference>
<dbReference type="PANTHER" id="PTHR13743">
    <property type="entry name" value="BEIGE/BEACH-RELATED"/>
    <property type="match status" value="1"/>
</dbReference>